<dbReference type="Proteomes" id="UP000630353">
    <property type="component" value="Unassembled WGS sequence"/>
</dbReference>
<dbReference type="EMBL" id="BMZS01000002">
    <property type="protein sequence ID" value="GHD43488.1"/>
    <property type="molecule type" value="Genomic_DNA"/>
</dbReference>
<proteinExistence type="predicted"/>
<sequence>MPNTAITANRLADGFVIYLTADGGWSESLADAAVATSDDELEGLQAVAERAARAGTVIAPYAFDVETDAGRPLPRGRREILRTLGPSVRTDLGYQAARS</sequence>
<dbReference type="Pfam" id="PF11011">
    <property type="entry name" value="DUF2849"/>
    <property type="match status" value="1"/>
</dbReference>
<protein>
    <recommendedName>
        <fullName evidence="3">DUF2849 domain-containing protein</fullName>
    </recommendedName>
</protein>
<evidence type="ECO:0000313" key="1">
    <source>
        <dbReference type="EMBL" id="GHD43488.1"/>
    </source>
</evidence>
<accession>A0A918XP29</accession>
<evidence type="ECO:0008006" key="3">
    <source>
        <dbReference type="Google" id="ProtNLM"/>
    </source>
</evidence>
<reference evidence="1" key="1">
    <citation type="journal article" date="2014" name="Int. J. Syst. Evol. Microbiol.">
        <title>Complete genome sequence of Corynebacterium casei LMG S-19264T (=DSM 44701T), isolated from a smear-ripened cheese.</title>
        <authorList>
            <consortium name="US DOE Joint Genome Institute (JGI-PGF)"/>
            <person name="Walter F."/>
            <person name="Albersmeier A."/>
            <person name="Kalinowski J."/>
            <person name="Ruckert C."/>
        </authorList>
    </citation>
    <scope>NUCLEOTIDE SEQUENCE</scope>
    <source>
        <strain evidence="1">KCTC 42651</strain>
    </source>
</reference>
<keyword evidence="2" id="KW-1185">Reference proteome</keyword>
<reference evidence="1" key="2">
    <citation type="submission" date="2020-09" db="EMBL/GenBank/DDBJ databases">
        <authorList>
            <person name="Sun Q."/>
            <person name="Kim S."/>
        </authorList>
    </citation>
    <scope>NUCLEOTIDE SEQUENCE</scope>
    <source>
        <strain evidence="1">KCTC 42651</strain>
    </source>
</reference>
<gene>
    <name evidence="1" type="ORF">GCM10017083_09720</name>
</gene>
<comment type="caution">
    <text evidence="1">The sequence shown here is derived from an EMBL/GenBank/DDBJ whole genome shotgun (WGS) entry which is preliminary data.</text>
</comment>
<name>A0A918XP29_9PROT</name>
<evidence type="ECO:0000313" key="2">
    <source>
        <dbReference type="Proteomes" id="UP000630353"/>
    </source>
</evidence>
<dbReference type="RefSeq" id="WP_189987805.1">
    <property type="nucleotide sequence ID" value="NZ_BMZS01000002.1"/>
</dbReference>
<dbReference type="InterPro" id="IPR021270">
    <property type="entry name" value="DUF2849"/>
</dbReference>
<dbReference type="AlphaFoldDB" id="A0A918XP29"/>
<organism evidence="1 2">
    <name type="scientific">Thalassobaculum fulvum</name>
    <dbReference type="NCBI Taxonomy" id="1633335"/>
    <lineage>
        <taxon>Bacteria</taxon>
        <taxon>Pseudomonadati</taxon>
        <taxon>Pseudomonadota</taxon>
        <taxon>Alphaproteobacteria</taxon>
        <taxon>Rhodospirillales</taxon>
        <taxon>Thalassobaculaceae</taxon>
        <taxon>Thalassobaculum</taxon>
    </lineage>
</organism>